<evidence type="ECO:0000256" key="3">
    <source>
        <dbReference type="ARBA" id="ARBA00022692"/>
    </source>
</evidence>
<evidence type="ECO:0000259" key="7">
    <source>
        <dbReference type="Pfam" id="PF06271"/>
    </source>
</evidence>
<organism evidence="8 9">
    <name type="scientific">Chloracidobacterium validum</name>
    <dbReference type="NCBI Taxonomy" id="2821543"/>
    <lineage>
        <taxon>Bacteria</taxon>
        <taxon>Pseudomonadati</taxon>
        <taxon>Acidobacteriota</taxon>
        <taxon>Terriglobia</taxon>
        <taxon>Terriglobales</taxon>
        <taxon>Acidobacteriaceae</taxon>
        <taxon>Chloracidobacterium</taxon>
    </lineage>
</organism>
<evidence type="ECO:0000313" key="8">
    <source>
        <dbReference type="EMBL" id="QUW03770.1"/>
    </source>
</evidence>
<keyword evidence="5 6" id="KW-0472">Membrane</keyword>
<keyword evidence="9" id="KW-1185">Reference proteome</keyword>
<comment type="subcellular location">
    <subcellularLocation>
        <location evidence="1">Cell membrane</location>
        <topology evidence="1">Multi-pass membrane protein</topology>
    </subcellularLocation>
</comment>
<feature type="transmembrane region" description="Helical" evidence="6">
    <location>
        <begin position="115"/>
        <end position="136"/>
    </location>
</feature>
<evidence type="ECO:0000256" key="1">
    <source>
        <dbReference type="ARBA" id="ARBA00004651"/>
    </source>
</evidence>
<proteinExistence type="predicted"/>
<sequence length="242" mass="26703">MTWRVIVHGQTYETDQEGLKQWVREGRVLPTDQVFQPDVGWVTAGQMPELQTLFSPEAMAPPSAGDVPGDGIASYVSSDVPSPEPDLATYGQARGYPPPQMSTKIGDIADLWKRFLAVLVDGFVMMSSGFPGVFILTTVRDSSQVGRMTGGLTIMYLGPVIYWLLCVYLLSKTGASPGKKLVGIVVLRDNGQYLTFGMALLREILKSVLGNLCLVINLWFLFDSERRQLYDKVVRANVYEAS</sequence>
<dbReference type="PANTHER" id="PTHR36115">
    <property type="entry name" value="PROLINE-RICH ANTIGEN HOMOLOG-RELATED"/>
    <property type="match status" value="1"/>
</dbReference>
<dbReference type="InterPro" id="IPR010432">
    <property type="entry name" value="RDD"/>
</dbReference>
<keyword evidence="4 6" id="KW-1133">Transmembrane helix</keyword>
<keyword evidence="2" id="KW-1003">Cell membrane</keyword>
<dbReference type="Pfam" id="PF06271">
    <property type="entry name" value="RDD"/>
    <property type="match status" value="1"/>
</dbReference>
<evidence type="ECO:0000256" key="6">
    <source>
        <dbReference type="SAM" id="Phobius"/>
    </source>
</evidence>
<dbReference type="RefSeq" id="WP_211429660.1">
    <property type="nucleotide sequence ID" value="NZ_CP072648.1"/>
</dbReference>
<dbReference type="EMBL" id="CP072648">
    <property type="protein sequence ID" value="QUW03770.1"/>
    <property type="molecule type" value="Genomic_DNA"/>
</dbReference>
<feature type="transmembrane region" description="Helical" evidence="6">
    <location>
        <begin position="148"/>
        <end position="170"/>
    </location>
</feature>
<name>A0ABX8BE08_9BACT</name>
<evidence type="ECO:0000313" key="9">
    <source>
        <dbReference type="Proteomes" id="UP000676506"/>
    </source>
</evidence>
<feature type="domain" description="RDD" evidence="7">
    <location>
        <begin position="109"/>
        <end position="233"/>
    </location>
</feature>
<reference evidence="8 9" key="1">
    <citation type="submission" date="2021-03" db="EMBL/GenBank/DDBJ databases">
        <title>Genomic and phenotypic characterization of Chloracidobacterium isolates provides evidence for multiple species.</title>
        <authorList>
            <person name="Saini M.K."/>
            <person name="Costas A.M.G."/>
            <person name="Tank M."/>
            <person name="Bryant D.A."/>
        </authorList>
    </citation>
    <scope>NUCLEOTIDE SEQUENCE [LARGE SCALE GENOMIC DNA]</scope>
    <source>
        <strain evidence="8 9">BV2-C</strain>
    </source>
</reference>
<accession>A0ABX8BE08</accession>
<dbReference type="Proteomes" id="UP000676506">
    <property type="component" value="Chromosome 1"/>
</dbReference>
<gene>
    <name evidence="8" type="ORF">J8C06_04880</name>
</gene>
<dbReference type="PANTHER" id="PTHR36115:SF4">
    <property type="entry name" value="MEMBRANE PROTEIN"/>
    <property type="match status" value="1"/>
</dbReference>
<protein>
    <submittedName>
        <fullName evidence="8">RDD family protein</fullName>
    </submittedName>
</protein>
<keyword evidence="3 6" id="KW-0812">Transmembrane</keyword>
<evidence type="ECO:0000256" key="2">
    <source>
        <dbReference type="ARBA" id="ARBA00022475"/>
    </source>
</evidence>
<dbReference type="InterPro" id="IPR051791">
    <property type="entry name" value="Pra-immunoreactive"/>
</dbReference>
<evidence type="ECO:0000256" key="5">
    <source>
        <dbReference type="ARBA" id="ARBA00023136"/>
    </source>
</evidence>
<evidence type="ECO:0000256" key="4">
    <source>
        <dbReference type="ARBA" id="ARBA00022989"/>
    </source>
</evidence>